<gene>
    <name evidence="1" type="ORF">MTP16_13340</name>
</gene>
<dbReference type="EMBL" id="CP094534">
    <property type="protein sequence ID" value="UOE32115.1"/>
    <property type="molecule type" value="Genomic_DNA"/>
</dbReference>
<reference evidence="1 2" key="1">
    <citation type="submission" date="2022-03" db="EMBL/GenBank/DDBJ databases">
        <title>Hymenobactersp. isolated from the air.</title>
        <authorList>
            <person name="Won M."/>
            <person name="Kwon S.-W."/>
        </authorList>
    </citation>
    <scope>NUCLEOTIDE SEQUENCE [LARGE SCALE GENOMIC DNA]</scope>
    <source>
        <strain evidence="1 2">KACC 22596</strain>
    </source>
</reference>
<evidence type="ECO:0000313" key="2">
    <source>
        <dbReference type="Proteomes" id="UP000831390"/>
    </source>
</evidence>
<keyword evidence="2" id="KW-1185">Reference proteome</keyword>
<dbReference type="NCBIfam" id="TIGR04183">
    <property type="entry name" value="Por_Secre_tail"/>
    <property type="match status" value="1"/>
</dbReference>
<accession>A0ABY4AZH7</accession>
<dbReference type="Proteomes" id="UP000831390">
    <property type="component" value="Chromosome"/>
</dbReference>
<dbReference type="RefSeq" id="WP_243509483.1">
    <property type="nucleotide sequence ID" value="NZ_CP094534.1"/>
</dbReference>
<protein>
    <submittedName>
        <fullName evidence="1">T9SS type A sorting domain-containing protein</fullName>
    </submittedName>
</protein>
<organism evidence="1 2">
    <name type="scientific">Hymenobacter monticola</name>
    <dbReference type="NCBI Taxonomy" id="1705399"/>
    <lineage>
        <taxon>Bacteria</taxon>
        <taxon>Pseudomonadati</taxon>
        <taxon>Bacteroidota</taxon>
        <taxon>Cytophagia</taxon>
        <taxon>Cytophagales</taxon>
        <taxon>Hymenobacteraceae</taxon>
        <taxon>Hymenobacter</taxon>
    </lineage>
</organism>
<name>A0ABY4AZH7_9BACT</name>
<dbReference type="InterPro" id="IPR026444">
    <property type="entry name" value="Secre_tail"/>
</dbReference>
<sequence length="43" mass="4563">MRFLAAAEQSGAQQFARGSLPAGAYLVKVQVGEQLTSQKVVVQ</sequence>
<proteinExistence type="predicted"/>
<evidence type="ECO:0000313" key="1">
    <source>
        <dbReference type="EMBL" id="UOE32115.1"/>
    </source>
</evidence>